<organism evidence="1 2">
    <name type="scientific">Magnusiomyces paraingens</name>
    <dbReference type="NCBI Taxonomy" id="2606893"/>
    <lineage>
        <taxon>Eukaryota</taxon>
        <taxon>Fungi</taxon>
        <taxon>Dikarya</taxon>
        <taxon>Ascomycota</taxon>
        <taxon>Saccharomycotina</taxon>
        <taxon>Dipodascomycetes</taxon>
        <taxon>Dipodascales</taxon>
        <taxon>Dipodascaceae</taxon>
        <taxon>Magnusiomyces</taxon>
    </lineage>
</organism>
<dbReference type="Proteomes" id="UP000398389">
    <property type="component" value="Unassembled WGS sequence"/>
</dbReference>
<evidence type="ECO:0000313" key="1">
    <source>
        <dbReference type="EMBL" id="VVT53631.1"/>
    </source>
</evidence>
<gene>
    <name evidence="1" type="ORF">SAPINGB_P003671</name>
</gene>
<dbReference type="AlphaFoldDB" id="A0A5E8BRE9"/>
<dbReference type="EMBL" id="CABVLU010000003">
    <property type="protein sequence ID" value="VVT53631.1"/>
    <property type="molecule type" value="Genomic_DNA"/>
</dbReference>
<sequence length="482" mass="56038">MISDQQLKNFRLDYIANKKIREDGLIKLPENRSDSEFVNIMSEIYYDSWDFTSFYVEYIQRTHRCNAYFKMKYLFQNPKLKKVKVDGESWFDKSSYSPEKFSQDVLTYWASFYRYASVGEYNLMTTFATECLKEPAKVCSIELSGTELFHADIPLFCKDYINDFVQGGNISMENRKVRFKDEVEICMYPPNDYALAYEVSYAEVFRGNYCRKSLGSLYGEKDLCHGNFTKFHEKSKFLDIGDFIKNWHMNVSNQCSSLKKDYTPKSILKKTRGTSYAPPSEFFPSYPIFISPSSSGRRHLQNYPALVQYSRMNACMGVRSPPPSILDYKPQYTLMENAEYMILSFNSLIKMEISEEGTSGWNDVDYVEDNSGLFFDLIKAQITLAKSKRKDDNIAGDNSGDELKIKSFDKETVKETQKAKESLVLQLNESMVEAFDYVEKTPTRDLMKEYKKTKKNVSIDVPIASTKKTKILKYEETLINEL</sequence>
<proteinExistence type="predicted"/>
<keyword evidence="2" id="KW-1185">Reference proteome</keyword>
<accession>A0A5E8BRE9</accession>
<reference evidence="1 2" key="1">
    <citation type="submission" date="2019-09" db="EMBL/GenBank/DDBJ databases">
        <authorList>
            <person name="Brejova B."/>
        </authorList>
    </citation>
    <scope>NUCLEOTIDE SEQUENCE [LARGE SCALE GENOMIC DNA]</scope>
</reference>
<name>A0A5E8BRE9_9ASCO</name>
<dbReference type="GeneID" id="43582487"/>
<dbReference type="RefSeq" id="XP_031854278.1">
    <property type="nucleotide sequence ID" value="XM_031998387.1"/>
</dbReference>
<evidence type="ECO:0000313" key="2">
    <source>
        <dbReference type="Proteomes" id="UP000398389"/>
    </source>
</evidence>
<protein>
    <submittedName>
        <fullName evidence="1">Uncharacterized protein</fullName>
    </submittedName>
</protein>